<dbReference type="InterPro" id="IPR023532">
    <property type="entry name" value="Nop10_arc-typ"/>
</dbReference>
<reference evidence="8" key="2">
    <citation type="journal article" date="2014" name="ISME J.">
        <title>Microbial stratification in low pH oxic and suboxic macroscopic growths along an acid mine drainage.</title>
        <authorList>
            <person name="Mendez-Garcia C."/>
            <person name="Mesa V."/>
            <person name="Sprenger R.R."/>
            <person name="Richter M."/>
            <person name="Diez M.S."/>
            <person name="Solano J."/>
            <person name="Bargiela R."/>
            <person name="Golyshina O.V."/>
            <person name="Manteca A."/>
            <person name="Ramos J.L."/>
            <person name="Gallego J.R."/>
            <person name="Llorente I."/>
            <person name="Martins Dos Santos V.A."/>
            <person name="Jensen O.N."/>
            <person name="Pelaez A.I."/>
            <person name="Sanchez J."/>
            <person name="Ferrer M."/>
        </authorList>
    </citation>
    <scope>NUCLEOTIDE SEQUENCE</scope>
</reference>
<evidence type="ECO:0000256" key="4">
    <source>
        <dbReference type="ARBA" id="ARBA00022517"/>
    </source>
</evidence>
<comment type="caution">
    <text evidence="8">The sequence shown here is derived from an EMBL/GenBank/DDBJ whole genome shotgun (WGS) entry which is preliminary data.</text>
</comment>
<dbReference type="InterPro" id="IPR036756">
    <property type="entry name" value="H/ACA_rnp_Nop10_sf"/>
</dbReference>
<sequence length="60" mass="6816">MSDHLLYRCAPCDRYTLRSLCPACGQPTRTPHPGRFRPGDRWGIYRRRLLDAIGATSGPE</sequence>
<dbReference type="EMBL" id="AUZZ01009543">
    <property type="protein sequence ID" value="EQD33362.1"/>
    <property type="molecule type" value="Genomic_DNA"/>
</dbReference>
<keyword evidence="4" id="KW-0690">Ribosome biogenesis</keyword>
<dbReference type="GO" id="GO:1990904">
    <property type="term" value="C:ribonucleoprotein complex"/>
    <property type="evidence" value="ECO:0007669"/>
    <property type="project" value="UniProtKB-KW"/>
</dbReference>
<evidence type="ECO:0000313" key="8">
    <source>
        <dbReference type="EMBL" id="EQD33362.1"/>
    </source>
</evidence>
<dbReference type="EMBL" id="AUZY01011948">
    <property type="protein sequence ID" value="EQD32011.1"/>
    <property type="molecule type" value="Genomic_DNA"/>
</dbReference>
<name>T0YN71_9ZZZZ</name>
<comment type="similarity">
    <text evidence="2">Belongs to the NOP10 family.</text>
</comment>
<organism evidence="8">
    <name type="scientific">mine drainage metagenome</name>
    <dbReference type="NCBI Taxonomy" id="410659"/>
    <lineage>
        <taxon>unclassified sequences</taxon>
        <taxon>metagenomes</taxon>
        <taxon>ecological metagenomes</taxon>
    </lineage>
</organism>
<proteinExistence type="inferred from homology"/>
<accession>T0YN71</accession>
<protein>
    <recommendedName>
        <fullName evidence="3">Ribosome biogenesis protein Nop10</fullName>
    </recommendedName>
</protein>
<dbReference type="GO" id="GO:0030515">
    <property type="term" value="F:snoRNA binding"/>
    <property type="evidence" value="ECO:0007669"/>
    <property type="project" value="InterPro"/>
</dbReference>
<evidence type="ECO:0000256" key="3">
    <source>
        <dbReference type="ARBA" id="ARBA00018821"/>
    </source>
</evidence>
<comment type="function">
    <text evidence="1">Involved in ribosome biogenesis; more specifically in 18S rRNA pseudouridylation and in cleavage of pre-rRNA.</text>
</comment>
<dbReference type="GO" id="GO:0006364">
    <property type="term" value="P:rRNA processing"/>
    <property type="evidence" value="ECO:0007669"/>
    <property type="project" value="UniProtKB-KW"/>
</dbReference>
<evidence type="ECO:0000256" key="2">
    <source>
        <dbReference type="ARBA" id="ARBA00009462"/>
    </source>
</evidence>
<dbReference type="HAMAP" id="MF_00803">
    <property type="entry name" value="Nop10"/>
    <property type="match status" value="1"/>
</dbReference>
<dbReference type="AlphaFoldDB" id="T0YN71"/>
<dbReference type="Gene3D" id="2.20.28.40">
    <property type="entry name" value="H/ACA ribonucleoprotein complex, subunit Nop10"/>
    <property type="match status" value="1"/>
</dbReference>
<dbReference type="Pfam" id="PF04135">
    <property type="entry name" value="Nop10p"/>
    <property type="match status" value="1"/>
</dbReference>
<evidence type="ECO:0000313" key="7">
    <source>
        <dbReference type="EMBL" id="EQD32011.1"/>
    </source>
</evidence>
<dbReference type="InterPro" id="IPR007264">
    <property type="entry name" value="H/ACA_rnp_Nop10"/>
</dbReference>
<dbReference type="GO" id="GO:0001522">
    <property type="term" value="P:pseudouridine synthesis"/>
    <property type="evidence" value="ECO:0007669"/>
    <property type="project" value="InterPro"/>
</dbReference>
<keyword evidence="5" id="KW-0698">rRNA processing</keyword>
<evidence type="ECO:0000256" key="1">
    <source>
        <dbReference type="ARBA" id="ARBA00002325"/>
    </source>
</evidence>
<gene>
    <name evidence="7" type="ORF">B1B_17870</name>
    <name evidence="8" type="ORF">B2A_13186</name>
</gene>
<evidence type="ECO:0000256" key="6">
    <source>
        <dbReference type="ARBA" id="ARBA00023274"/>
    </source>
</evidence>
<keyword evidence="6" id="KW-0687">Ribonucleoprotein</keyword>
<evidence type="ECO:0000256" key="5">
    <source>
        <dbReference type="ARBA" id="ARBA00022552"/>
    </source>
</evidence>
<dbReference type="SUPFAM" id="SSF144210">
    <property type="entry name" value="Nop10-like SnoRNP"/>
    <property type="match status" value="1"/>
</dbReference>
<reference evidence="8" key="1">
    <citation type="submission" date="2013-08" db="EMBL/GenBank/DDBJ databases">
        <authorList>
            <person name="Mendez C."/>
            <person name="Richter M."/>
            <person name="Ferrer M."/>
            <person name="Sanchez J."/>
        </authorList>
    </citation>
    <scope>NUCLEOTIDE SEQUENCE</scope>
</reference>